<comment type="function">
    <text evidence="9">Component of the Mediator complex, a coactivator involved in the regulated transcription of nearly all RNA polymerase II-dependent genes. Mediator functions as a bridge to convey information from gene-specific regulatory proteins to the basal RNA polymerase II transcription machinery. Mediator is recruited to promoters by direct interactions with regulatory proteins and serves as a scaffold for the assembly of a functional preinitiation complex with RNA polymerase II and the general transcription factors.</text>
</comment>
<comment type="subunit">
    <text evidence="9">Component of the Mediator complex.</text>
</comment>
<dbReference type="GO" id="GO:0070847">
    <property type="term" value="C:core mediator complex"/>
    <property type="evidence" value="ECO:0007669"/>
    <property type="project" value="EnsemblFungi"/>
</dbReference>
<dbReference type="Pfam" id="PF10232">
    <property type="entry name" value="Med8"/>
    <property type="match status" value="1"/>
</dbReference>
<evidence type="ECO:0000256" key="4">
    <source>
        <dbReference type="ARBA" id="ARBA00023015"/>
    </source>
</evidence>
<dbReference type="STRING" id="1071380.I2H8E7"/>
<dbReference type="GO" id="GO:0032968">
    <property type="term" value="P:positive regulation of transcription elongation by RNA polymerase II"/>
    <property type="evidence" value="ECO:0007669"/>
    <property type="project" value="EnsemblFungi"/>
</dbReference>
<dbReference type="GO" id="GO:0017025">
    <property type="term" value="F:TBP-class protein binding"/>
    <property type="evidence" value="ECO:0007669"/>
    <property type="project" value="EnsemblFungi"/>
</dbReference>
<dbReference type="GO" id="GO:0060261">
    <property type="term" value="P:positive regulation of transcription initiation by RNA polymerase II"/>
    <property type="evidence" value="ECO:0007669"/>
    <property type="project" value="EnsemblFungi"/>
</dbReference>
<gene>
    <name evidence="10" type="primary">TBLA0H03670</name>
    <name evidence="9" type="synonym">MED8</name>
    <name evidence="10" type="ORF">TBLA_0H03670</name>
</gene>
<sequence>MDDSAHVIAPHVTSAGIPTQALDAARLRLAQLAQSLRRLRDELAQPRPPAAHTLNAQLAVAQAQLASAAATLQHFRSTLRSAVAYPSSSFPTTSQEALLLALLRTKRTPEVDAALARAIDAGSDTTPHDDARDGRWAVQAVAAARALHDDEEEEDPRMAVPVRTRTTTSDRAAAEQVLGFCFSGV</sequence>
<comment type="subcellular location">
    <subcellularLocation>
        <location evidence="1 9">Nucleus</location>
    </subcellularLocation>
</comment>
<evidence type="ECO:0000313" key="10">
    <source>
        <dbReference type="EMBL" id="CCH62649.1"/>
    </source>
</evidence>
<evidence type="ECO:0000256" key="2">
    <source>
        <dbReference type="ARBA" id="ARBA00005716"/>
    </source>
</evidence>
<evidence type="ECO:0000256" key="1">
    <source>
        <dbReference type="ARBA" id="ARBA00004123"/>
    </source>
</evidence>
<comment type="similarity">
    <text evidence="2 9">Belongs to the Mediator complex subunit 8 family.</text>
</comment>
<evidence type="ECO:0000256" key="8">
    <source>
        <dbReference type="ARBA" id="ARBA00031261"/>
    </source>
</evidence>
<organism evidence="10 11">
    <name type="scientific">Henningerozyma blattae (strain ATCC 34711 / CBS 6284 / DSM 70876 / NBRC 10599 / NRRL Y-10934 / UCD 77-7)</name>
    <name type="common">Yeast</name>
    <name type="synonym">Tetrapisispora blattae</name>
    <dbReference type="NCBI Taxonomy" id="1071380"/>
    <lineage>
        <taxon>Eukaryota</taxon>
        <taxon>Fungi</taxon>
        <taxon>Dikarya</taxon>
        <taxon>Ascomycota</taxon>
        <taxon>Saccharomycotina</taxon>
        <taxon>Saccharomycetes</taxon>
        <taxon>Saccharomycetales</taxon>
        <taxon>Saccharomycetaceae</taxon>
        <taxon>Henningerozyma</taxon>
    </lineage>
</organism>
<evidence type="ECO:0000313" key="11">
    <source>
        <dbReference type="Proteomes" id="UP000002866"/>
    </source>
</evidence>
<evidence type="ECO:0000256" key="5">
    <source>
        <dbReference type="ARBA" id="ARBA00023159"/>
    </source>
</evidence>
<reference evidence="10 11" key="1">
    <citation type="journal article" date="2011" name="Proc. Natl. Acad. Sci. U.S.A.">
        <title>Evolutionary erosion of yeast sex chromosomes by mating-type switching accidents.</title>
        <authorList>
            <person name="Gordon J.L."/>
            <person name="Armisen D."/>
            <person name="Proux-Wera E."/>
            <person name="Oheigeartaigh S.S."/>
            <person name="Byrne K.P."/>
            <person name="Wolfe K.H."/>
        </authorList>
    </citation>
    <scope>NUCLEOTIDE SEQUENCE [LARGE SCALE GENOMIC DNA]</scope>
    <source>
        <strain evidence="11">ATCC 34711 / CBS 6284 / DSM 70876 / NBRC 10599 / NRRL Y-10934 / UCD 77-7</strain>
    </source>
</reference>
<keyword evidence="4 9" id="KW-0805">Transcription regulation</keyword>
<dbReference type="GO" id="GO:0051123">
    <property type="term" value="P:RNA polymerase II preinitiation complex assembly"/>
    <property type="evidence" value="ECO:0007669"/>
    <property type="project" value="EnsemblFungi"/>
</dbReference>
<keyword evidence="7 9" id="KW-0539">Nucleus</keyword>
<dbReference type="InterPro" id="IPR019364">
    <property type="entry name" value="Mediatior_Med8_fun/met"/>
</dbReference>
<protein>
    <recommendedName>
        <fullName evidence="3 9">Mediator of RNA polymerase II transcription subunit 8</fullName>
    </recommendedName>
    <alternativeName>
        <fullName evidence="8 9">Mediator complex subunit 8</fullName>
    </alternativeName>
</protein>
<dbReference type="GO" id="GO:0000978">
    <property type="term" value="F:RNA polymerase II cis-regulatory region sequence-specific DNA binding"/>
    <property type="evidence" value="ECO:0007669"/>
    <property type="project" value="EnsemblFungi"/>
</dbReference>
<dbReference type="Gene3D" id="1.20.58.1710">
    <property type="match status" value="1"/>
</dbReference>
<dbReference type="FunCoup" id="I2H8E7">
    <property type="interactions" value="182"/>
</dbReference>
<dbReference type="Proteomes" id="UP000002866">
    <property type="component" value="Chromosome 8"/>
</dbReference>
<keyword evidence="5 9" id="KW-0010">Activator</keyword>
<name>I2H8E7_HENB6</name>
<dbReference type="HOGENOM" id="CLU_1462275_0_0_1"/>
<dbReference type="Gene3D" id="6.10.250.2610">
    <property type="match status" value="1"/>
</dbReference>
<evidence type="ECO:0000256" key="7">
    <source>
        <dbReference type="ARBA" id="ARBA00023242"/>
    </source>
</evidence>
<dbReference type="InParanoid" id="I2H8E7"/>
<dbReference type="GeneID" id="14497806"/>
<keyword evidence="11" id="KW-1185">Reference proteome</keyword>
<keyword evidence="6 9" id="KW-0804">Transcription</keyword>
<dbReference type="PANTHER" id="PTHR13074:SF9">
    <property type="entry name" value="MEDIATOR OF RNA POLYMERASE II TRANSCRIPTION SUBUNIT 8"/>
    <property type="match status" value="1"/>
</dbReference>
<accession>I2H8E7</accession>
<dbReference type="EMBL" id="HE806323">
    <property type="protein sequence ID" value="CCH62649.1"/>
    <property type="molecule type" value="Genomic_DNA"/>
</dbReference>
<evidence type="ECO:0000256" key="3">
    <source>
        <dbReference type="ARBA" id="ARBA00020637"/>
    </source>
</evidence>
<dbReference type="eggNOG" id="ENOG502S8U1">
    <property type="taxonomic scope" value="Eukaryota"/>
</dbReference>
<dbReference type="GO" id="GO:0003714">
    <property type="term" value="F:transcription corepressor activity"/>
    <property type="evidence" value="ECO:0007669"/>
    <property type="project" value="EnsemblFungi"/>
</dbReference>
<evidence type="ECO:0000256" key="6">
    <source>
        <dbReference type="ARBA" id="ARBA00023163"/>
    </source>
</evidence>
<proteinExistence type="inferred from homology"/>
<dbReference type="KEGG" id="tbl:TBLA_0H03670"/>
<evidence type="ECO:0000256" key="9">
    <source>
        <dbReference type="RuleBase" id="RU364144"/>
    </source>
</evidence>
<dbReference type="RefSeq" id="XP_004182168.1">
    <property type="nucleotide sequence ID" value="XM_004182120.1"/>
</dbReference>
<dbReference type="PANTHER" id="PTHR13074">
    <property type="entry name" value="MEDIATOR OF RNA POLYMERASE II TRANSCRIPTION SUBUNIT 8"/>
    <property type="match status" value="1"/>
</dbReference>
<dbReference type="GO" id="GO:0000122">
    <property type="term" value="P:negative regulation of transcription by RNA polymerase II"/>
    <property type="evidence" value="ECO:0007669"/>
    <property type="project" value="EnsemblFungi"/>
</dbReference>
<dbReference type="GO" id="GO:0016592">
    <property type="term" value="C:mediator complex"/>
    <property type="evidence" value="ECO:0007669"/>
    <property type="project" value="InterPro"/>
</dbReference>
<dbReference type="AlphaFoldDB" id="I2H8E7"/>